<dbReference type="Proteomes" id="UP001642483">
    <property type="component" value="Unassembled WGS sequence"/>
</dbReference>
<feature type="region of interest" description="Disordered" evidence="1">
    <location>
        <begin position="57"/>
        <end position="88"/>
    </location>
</feature>
<evidence type="ECO:0000256" key="1">
    <source>
        <dbReference type="SAM" id="MobiDB-lite"/>
    </source>
</evidence>
<evidence type="ECO:0000313" key="2">
    <source>
        <dbReference type="EMBL" id="CAK8682602.1"/>
    </source>
</evidence>
<sequence>MLRLELSKNNRHCSGSYEEIPSCSRRPATLVSPEECLDSVSVHLYSISITSSLSDSVSSSSENVKPLNTGGGNLSECGTGRIADGMPG</sequence>
<comment type="caution">
    <text evidence="2">The sequence shown here is derived from an EMBL/GenBank/DDBJ whole genome shotgun (WGS) entry which is preliminary data.</text>
</comment>
<proteinExistence type="predicted"/>
<reference evidence="2 3" key="1">
    <citation type="submission" date="2024-02" db="EMBL/GenBank/DDBJ databases">
        <authorList>
            <person name="Daric V."/>
            <person name="Darras S."/>
        </authorList>
    </citation>
    <scope>NUCLEOTIDE SEQUENCE [LARGE SCALE GENOMIC DNA]</scope>
</reference>
<evidence type="ECO:0000313" key="3">
    <source>
        <dbReference type="Proteomes" id="UP001642483"/>
    </source>
</evidence>
<protein>
    <submittedName>
        <fullName evidence="2">Uncharacterized protein</fullName>
    </submittedName>
</protein>
<accession>A0ABP0FVB4</accession>
<gene>
    <name evidence="2" type="ORF">CVLEPA_LOCUS13264</name>
</gene>
<name>A0ABP0FVB4_CLALP</name>
<keyword evidence="3" id="KW-1185">Reference proteome</keyword>
<organism evidence="2 3">
    <name type="scientific">Clavelina lepadiformis</name>
    <name type="common">Light-bulb sea squirt</name>
    <name type="synonym">Ascidia lepadiformis</name>
    <dbReference type="NCBI Taxonomy" id="159417"/>
    <lineage>
        <taxon>Eukaryota</taxon>
        <taxon>Metazoa</taxon>
        <taxon>Chordata</taxon>
        <taxon>Tunicata</taxon>
        <taxon>Ascidiacea</taxon>
        <taxon>Aplousobranchia</taxon>
        <taxon>Clavelinidae</taxon>
        <taxon>Clavelina</taxon>
    </lineage>
</organism>
<dbReference type="EMBL" id="CAWYQH010000096">
    <property type="protein sequence ID" value="CAK8682602.1"/>
    <property type="molecule type" value="Genomic_DNA"/>
</dbReference>